<dbReference type="Proteomes" id="UP000315589">
    <property type="component" value="Unassembled WGS sequence"/>
</dbReference>
<protein>
    <recommendedName>
        <fullName evidence="7">GtrA/DPMS transmembrane domain-containing protein</fullName>
    </recommendedName>
</protein>
<gene>
    <name evidence="8" type="ORF">CEN91_316</name>
</gene>
<feature type="transmembrane region" description="Helical" evidence="6">
    <location>
        <begin position="80"/>
        <end position="99"/>
    </location>
</feature>
<evidence type="ECO:0000259" key="7">
    <source>
        <dbReference type="Pfam" id="PF04138"/>
    </source>
</evidence>
<evidence type="ECO:0000256" key="1">
    <source>
        <dbReference type="ARBA" id="ARBA00004141"/>
    </source>
</evidence>
<feature type="domain" description="GtrA/DPMS transmembrane" evidence="7">
    <location>
        <begin position="16"/>
        <end position="130"/>
    </location>
</feature>
<evidence type="ECO:0000256" key="4">
    <source>
        <dbReference type="ARBA" id="ARBA00022989"/>
    </source>
</evidence>
<comment type="similarity">
    <text evidence="2">Belongs to the GtrA family.</text>
</comment>
<name>A0A554LJI9_9BACT</name>
<comment type="subcellular location">
    <subcellularLocation>
        <location evidence="1">Membrane</location>
        <topology evidence="1">Multi-pass membrane protein</topology>
    </subcellularLocation>
</comment>
<keyword evidence="4 6" id="KW-1133">Transmembrane helix</keyword>
<accession>A0A554LJI9</accession>
<evidence type="ECO:0000256" key="3">
    <source>
        <dbReference type="ARBA" id="ARBA00022692"/>
    </source>
</evidence>
<dbReference type="GO" id="GO:0005886">
    <property type="term" value="C:plasma membrane"/>
    <property type="evidence" value="ECO:0007669"/>
    <property type="project" value="TreeGrafter"/>
</dbReference>
<sequence>MIKKITQRKSIRQFVKFGIIGATAFVVDMAFYALFTRVFHIYHIFAKLMSFFCAAYYSYEMNSRWTFRRGHLRGIKLLTKSYIVQTIGALINASGLYLFFDVLKYNEIAALLIATIAAAIWNFSTNKFWVYRA</sequence>
<dbReference type="InterPro" id="IPR051401">
    <property type="entry name" value="GtrA_CellWall_Glycosyl"/>
</dbReference>
<reference evidence="8 9" key="1">
    <citation type="submission" date="2017-07" db="EMBL/GenBank/DDBJ databases">
        <title>Mechanisms for carbon and nitrogen cycling indicate functional differentiation within the Candidate Phyla Radiation.</title>
        <authorList>
            <person name="Danczak R.E."/>
            <person name="Johnston M.D."/>
            <person name="Kenah C."/>
            <person name="Slattery M."/>
            <person name="Wrighton K.C."/>
            <person name="Wilkins M.J."/>
        </authorList>
    </citation>
    <scope>NUCLEOTIDE SEQUENCE [LARGE SCALE GENOMIC DNA]</scope>
    <source>
        <strain evidence="8">Licking1014_85</strain>
    </source>
</reference>
<dbReference type="AlphaFoldDB" id="A0A554LJI9"/>
<dbReference type="InterPro" id="IPR007267">
    <property type="entry name" value="GtrA_DPMS_TM"/>
</dbReference>
<keyword evidence="5 6" id="KW-0472">Membrane</keyword>
<feature type="transmembrane region" description="Helical" evidence="6">
    <location>
        <begin position="105"/>
        <end position="123"/>
    </location>
</feature>
<comment type="caution">
    <text evidence="8">The sequence shown here is derived from an EMBL/GenBank/DDBJ whole genome shotgun (WGS) entry which is preliminary data.</text>
</comment>
<evidence type="ECO:0000313" key="9">
    <source>
        <dbReference type="Proteomes" id="UP000315589"/>
    </source>
</evidence>
<evidence type="ECO:0000256" key="6">
    <source>
        <dbReference type="SAM" id="Phobius"/>
    </source>
</evidence>
<organism evidence="8 9">
    <name type="scientific">Candidatus Berkelbacteria bacterium Licking1014_85</name>
    <dbReference type="NCBI Taxonomy" id="2017148"/>
    <lineage>
        <taxon>Bacteria</taxon>
        <taxon>Candidatus Berkelbacteria</taxon>
    </lineage>
</organism>
<proteinExistence type="inferred from homology"/>
<dbReference type="PANTHER" id="PTHR38459:SF1">
    <property type="entry name" value="PROPHAGE BACTOPRENOL-LINKED GLUCOSE TRANSLOCASE HOMOLOG"/>
    <property type="match status" value="1"/>
</dbReference>
<feature type="transmembrane region" description="Helical" evidence="6">
    <location>
        <begin position="41"/>
        <end position="59"/>
    </location>
</feature>
<evidence type="ECO:0000313" key="8">
    <source>
        <dbReference type="EMBL" id="TSC93020.1"/>
    </source>
</evidence>
<dbReference type="EMBL" id="VMGI01000038">
    <property type="protein sequence ID" value="TSC93020.1"/>
    <property type="molecule type" value="Genomic_DNA"/>
</dbReference>
<keyword evidence="3 6" id="KW-0812">Transmembrane</keyword>
<feature type="transmembrane region" description="Helical" evidence="6">
    <location>
        <begin position="14"/>
        <end position="35"/>
    </location>
</feature>
<dbReference type="Pfam" id="PF04138">
    <property type="entry name" value="GtrA_DPMS_TM"/>
    <property type="match status" value="1"/>
</dbReference>
<evidence type="ECO:0000256" key="5">
    <source>
        <dbReference type="ARBA" id="ARBA00023136"/>
    </source>
</evidence>
<dbReference type="GO" id="GO:0000271">
    <property type="term" value="P:polysaccharide biosynthetic process"/>
    <property type="evidence" value="ECO:0007669"/>
    <property type="project" value="InterPro"/>
</dbReference>
<dbReference type="PANTHER" id="PTHR38459">
    <property type="entry name" value="PROPHAGE BACTOPRENOL-LINKED GLUCOSE TRANSLOCASE HOMOLOG"/>
    <property type="match status" value="1"/>
</dbReference>
<evidence type="ECO:0000256" key="2">
    <source>
        <dbReference type="ARBA" id="ARBA00009399"/>
    </source>
</evidence>